<reference evidence="1 2" key="1">
    <citation type="submission" date="2016-03" db="EMBL/GenBank/DDBJ databases">
        <authorList>
            <person name="Ploux O."/>
        </authorList>
    </citation>
    <scope>NUCLEOTIDE SEQUENCE [LARGE SCALE GENOMIC DNA]</scope>
    <source>
        <strain evidence="1 2">URUG2</strain>
    </source>
</reference>
<evidence type="ECO:0000313" key="2">
    <source>
        <dbReference type="Proteomes" id="UP000225277"/>
    </source>
</evidence>
<dbReference type="GeneID" id="35600972"/>
<dbReference type="RefSeq" id="XP_023626855.1">
    <property type="nucleotide sequence ID" value="XM_023771087.1"/>
</dbReference>
<evidence type="ECO:0008006" key="3">
    <source>
        <dbReference type="Google" id="ProtNLM"/>
    </source>
</evidence>
<dbReference type="Gene3D" id="3.40.30.10">
    <property type="entry name" value="Glutaredoxin"/>
    <property type="match status" value="1"/>
</dbReference>
<dbReference type="PANTHER" id="PTHR42336:SF1">
    <property type="entry name" value="ALKYL HYDROPEROXIDE REDUCTASE SUBUNIT C_ THIOL SPECIFIC ANTIOXIDANT DOMAIN-CONTAINING PROTEIN"/>
    <property type="match status" value="1"/>
</dbReference>
<dbReference type="InterPro" id="IPR036249">
    <property type="entry name" value="Thioredoxin-like_sf"/>
</dbReference>
<dbReference type="PANTHER" id="PTHR42336">
    <property type="entry name" value="THIOREDOXIN DOMAIN-CONTAINING PROTEIN-RELATED"/>
    <property type="match status" value="1"/>
</dbReference>
<proteinExistence type="predicted"/>
<evidence type="ECO:0000313" key="1">
    <source>
        <dbReference type="EMBL" id="CZT19965.1"/>
    </source>
</evidence>
<dbReference type="AlphaFoldDB" id="A0A2D3UZT3"/>
<keyword evidence="2" id="KW-1185">Reference proteome</keyword>
<sequence length="192" mass="21209">MTITSEFYSWLTPSNPETAEPPKIGQPAPITPLITLEPNKRTIITFLRHCGCPFAEKTFIRIREAAKIHRDIDFIAVSHSAEKDTQTWLSSLPQHGSEPGNLRIIVDSEKEAYSAWGLGVSGWAHILDPRALSSVYTLSKEGISNRPTESGSRWQTAGSFAVSEDGMIKWGGPARRSDDIADFDEAVQALEK</sequence>
<dbReference type="OrthoDB" id="40334at2759"/>
<dbReference type="Proteomes" id="UP000225277">
    <property type="component" value="Unassembled WGS sequence"/>
</dbReference>
<accession>A0A2D3UZT3</accession>
<gene>
    <name evidence="1" type="ORF">RCC_05822</name>
</gene>
<protein>
    <recommendedName>
        <fullName evidence="3">Thioredoxin domain-containing protein</fullName>
    </recommendedName>
</protein>
<name>A0A2D3UZT3_9PEZI</name>
<dbReference type="SUPFAM" id="SSF52833">
    <property type="entry name" value="Thioredoxin-like"/>
    <property type="match status" value="1"/>
</dbReference>
<organism evidence="1 2">
    <name type="scientific">Ramularia collo-cygni</name>
    <dbReference type="NCBI Taxonomy" id="112498"/>
    <lineage>
        <taxon>Eukaryota</taxon>
        <taxon>Fungi</taxon>
        <taxon>Dikarya</taxon>
        <taxon>Ascomycota</taxon>
        <taxon>Pezizomycotina</taxon>
        <taxon>Dothideomycetes</taxon>
        <taxon>Dothideomycetidae</taxon>
        <taxon>Mycosphaerellales</taxon>
        <taxon>Mycosphaerellaceae</taxon>
        <taxon>Ramularia</taxon>
    </lineage>
</organism>
<dbReference type="EMBL" id="FJUY01000008">
    <property type="protein sequence ID" value="CZT19965.1"/>
    <property type="molecule type" value="Genomic_DNA"/>
</dbReference>